<name>A0A261VB67_9BORD</name>
<sequence length="240" mass="26320">MLIIQAGTPPDDIRASQGDLPAWFCRALRTTTEDVEIVRVFEGERLPAPRADVPAVITGSWSHVTEQHPWSLDVAAWIREAMAMNAPMFGVCYGHQLMAAALGGEVGFHPNGREMGSRRVRLRPGAAADPLLTHCPAEFVAHLTHLQTVLRLPHGAQLLASSDHDPHQVVRYGPHAVSTQFHPEFTPSIARACIELRASTLRAEGKDPEAMLRGIEDAPVAREILERFVSVWRSTPADGK</sequence>
<dbReference type="InterPro" id="IPR017926">
    <property type="entry name" value="GATASE"/>
</dbReference>
<dbReference type="Gene3D" id="3.40.50.880">
    <property type="match status" value="1"/>
</dbReference>
<accession>A0A261VB67</accession>
<comment type="caution">
    <text evidence="2">The sequence shown here is derived from an EMBL/GenBank/DDBJ whole genome shotgun (WGS) entry which is preliminary data.</text>
</comment>
<dbReference type="RefSeq" id="WP_094815060.1">
    <property type="nucleotide sequence ID" value="NZ_NEVU01000003.1"/>
</dbReference>
<dbReference type="InterPro" id="IPR029062">
    <property type="entry name" value="Class_I_gatase-like"/>
</dbReference>
<feature type="domain" description="Glutamine amidotransferase" evidence="1">
    <location>
        <begin position="74"/>
        <end position="189"/>
    </location>
</feature>
<dbReference type="CDD" id="cd01741">
    <property type="entry name" value="GATase1_1"/>
    <property type="match status" value="1"/>
</dbReference>
<evidence type="ECO:0000313" key="2">
    <source>
        <dbReference type="EMBL" id="OZI71414.1"/>
    </source>
</evidence>
<protein>
    <submittedName>
        <fullName evidence="2">GMP synthase</fullName>
    </submittedName>
</protein>
<keyword evidence="3" id="KW-1185">Reference proteome</keyword>
<dbReference type="EMBL" id="NEVU01000003">
    <property type="protein sequence ID" value="OZI71414.1"/>
    <property type="molecule type" value="Genomic_DNA"/>
</dbReference>
<dbReference type="NCBIfam" id="NF006562">
    <property type="entry name" value="PRK09065.1"/>
    <property type="match status" value="1"/>
</dbReference>
<dbReference type="AlphaFoldDB" id="A0A261VB67"/>
<reference evidence="3" key="1">
    <citation type="submission" date="2017-05" db="EMBL/GenBank/DDBJ databases">
        <title>Complete and WGS of Bordetella genogroups.</title>
        <authorList>
            <person name="Spilker T."/>
            <person name="Lipuma J."/>
        </authorList>
    </citation>
    <scope>NUCLEOTIDE SEQUENCE [LARGE SCALE GENOMIC DNA]</scope>
    <source>
        <strain evidence="3">AU6712</strain>
    </source>
</reference>
<dbReference type="PANTHER" id="PTHR42695:SF5">
    <property type="entry name" value="GLUTAMINE AMIDOTRANSFERASE YLR126C-RELATED"/>
    <property type="match status" value="1"/>
</dbReference>
<organism evidence="2 3">
    <name type="scientific">Bordetella genomosp. 12</name>
    <dbReference type="NCBI Taxonomy" id="463035"/>
    <lineage>
        <taxon>Bacteria</taxon>
        <taxon>Pseudomonadati</taxon>
        <taxon>Pseudomonadota</taxon>
        <taxon>Betaproteobacteria</taxon>
        <taxon>Burkholderiales</taxon>
        <taxon>Alcaligenaceae</taxon>
        <taxon>Bordetella</taxon>
    </lineage>
</organism>
<dbReference type="Pfam" id="PF00117">
    <property type="entry name" value="GATase"/>
    <property type="match status" value="1"/>
</dbReference>
<dbReference type="GO" id="GO:0005829">
    <property type="term" value="C:cytosol"/>
    <property type="evidence" value="ECO:0007669"/>
    <property type="project" value="TreeGrafter"/>
</dbReference>
<dbReference type="PROSITE" id="PS51273">
    <property type="entry name" value="GATASE_TYPE_1"/>
    <property type="match status" value="1"/>
</dbReference>
<dbReference type="PANTHER" id="PTHR42695">
    <property type="entry name" value="GLUTAMINE AMIDOTRANSFERASE YLR126C-RELATED"/>
    <property type="match status" value="1"/>
</dbReference>
<dbReference type="SUPFAM" id="SSF52317">
    <property type="entry name" value="Class I glutamine amidotransferase-like"/>
    <property type="match status" value="1"/>
</dbReference>
<evidence type="ECO:0000313" key="3">
    <source>
        <dbReference type="Proteomes" id="UP000216429"/>
    </source>
</evidence>
<gene>
    <name evidence="2" type="ORF">CAL22_16435</name>
</gene>
<dbReference type="InterPro" id="IPR044992">
    <property type="entry name" value="ChyE-like"/>
</dbReference>
<dbReference type="OrthoDB" id="9813383at2"/>
<dbReference type="Proteomes" id="UP000216429">
    <property type="component" value="Unassembled WGS sequence"/>
</dbReference>
<proteinExistence type="predicted"/>
<evidence type="ECO:0000259" key="1">
    <source>
        <dbReference type="Pfam" id="PF00117"/>
    </source>
</evidence>